<dbReference type="EMBL" id="JAIWYP010000007">
    <property type="protein sequence ID" value="KAH3791901.1"/>
    <property type="molecule type" value="Genomic_DNA"/>
</dbReference>
<keyword evidence="2" id="KW-1185">Reference proteome</keyword>
<evidence type="ECO:0000313" key="2">
    <source>
        <dbReference type="Proteomes" id="UP000828390"/>
    </source>
</evidence>
<organism evidence="1 2">
    <name type="scientific">Dreissena polymorpha</name>
    <name type="common">Zebra mussel</name>
    <name type="synonym">Mytilus polymorpha</name>
    <dbReference type="NCBI Taxonomy" id="45954"/>
    <lineage>
        <taxon>Eukaryota</taxon>
        <taxon>Metazoa</taxon>
        <taxon>Spiralia</taxon>
        <taxon>Lophotrochozoa</taxon>
        <taxon>Mollusca</taxon>
        <taxon>Bivalvia</taxon>
        <taxon>Autobranchia</taxon>
        <taxon>Heteroconchia</taxon>
        <taxon>Euheterodonta</taxon>
        <taxon>Imparidentia</taxon>
        <taxon>Neoheterodontei</taxon>
        <taxon>Myida</taxon>
        <taxon>Dreissenoidea</taxon>
        <taxon>Dreissenidae</taxon>
        <taxon>Dreissena</taxon>
    </lineage>
</organism>
<name>A0A9D4IXG4_DREPO</name>
<protein>
    <submittedName>
        <fullName evidence="1">Uncharacterized protein</fullName>
    </submittedName>
</protein>
<reference evidence="1" key="2">
    <citation type="submission" date="2020-11" db="EMBL/GenBank/DDBJ databases">
        <authorList>
            <person name="McCartney M.A."/>
            <person name="Auch B."/>
            <person name="Kono T."/>
            <person name="Mallez S."/>
            <person name="Becker A."/>
            <person name="Gohl D.M."/>
            <person name="Silverstein K.A.T."/>
            <person name="Koren S."/>
            <person name="Bechman K.B."/>
            <person name="Herman A."/>
            <person name="Abrahante J.E."/>
            <person name="Garbe J."/>
        </authorList>
    </citation>
    <scope>NUCLEOTIDE SEQUENCE</scope>
    <source>
        <strain evidence="1">Duluth1</strain>
        <tissue evidence="1">Whole animal</tissue>
    </source>
</reference>
<proteinExistence type="predicted"/>
<gene>
    <name evidence="1" type="ORF">DPMN_145392</name>
</gene>
<dbReference type="Proteomes" id="UP000828390">
    <property type="component" value="Unassembled WGS sequence"/>
</dbReference>
<evidence type="ECO:0000313" key="1">
    <source>
        <dbReference type="EMBL" id="KAH3791901.1"/>
    </source>
</evidence>
<accession>A0A9D4IXG4</accession>
<sequence length="89" mass="9800">MLQRSVSAPKHHRKLESIRDVCPTLNFADVLHVDKPASLRQISRISPKRSPLVATLMAQLGGFLSRSYLTVCSLCGTLSVFLFETGTVT</sequence>
<comment type="caution">
    <text evidence="1">The sequence shown here is derived from an EMBL/GenBank/DDBJ whole genome shotgun (WGS) entry which is preliminary data.</text>
</comment>
<reference evidence="1" key="1">
    <citation type="journal article" date="2019" name="bioRxiv">
        <title>The Genome of the Zebra Mussel, Dreissena polymorpha: A Resource for Invasive Species Research.</title>
        <authorList>
            <person name="McCartney M.A."/>
            <person name="Auch B."/>
            <person name="Kono T."/>
            <person name="Mallez S."/>
            <person name="Zhang Y."/>
            <person name="Obille A."/>
            <person name="Becker A."/>
            <person name="Abrahante J.E."/>
            <person name="Garbe J."/>
            <person name="Badalamenti J.P."/>
            <person name="Herman A."/>
            <person name="Mangelson H."/>
            <person name="Liachko I."/>
            <person name="Sullivan S."/>
            <person name="Sone E.D."/>
            <person name="Koren S."/>
            <person name="Silverstein K.A.T."/>
            <person name="Beckman K.B."/>
            <person name="Gohl D.M."/>
        </authorList>
    </citation>
    <scope>NUCLEOTIDE SEQUENCE</scope>
    <source>
        <strain evidence="1">Duluth1</strain>
        <tissue evidence="1">Whole animal</tissue>
    </source>
</reference>
<dbReference type="AlphaFoldDB" id="A0A9D4IXG4"/>